<dbReference type="RefSeq" id="WP_066050977.1">
    <property type="nucleotide sequence ID" value="NZ_CP014223.1"/>
</dbReference>
<proteinExistence type="inferred from homology"/>
<dbReference type="CDD" id="cd01182">
    <property type="entry name" value="INT_RitC_C_like"/>
    <property type="match status" value="1"/>
</dbReference>
<dbReference type="InterPro" id="IPR013762">
    <property type="entry name" value="Integrase-like_cat_sf"/>
</dbReference>
<dbReference type="PROSITE" id="PS51898">
    <property type="entry name" value="TYR_RECOMBINASE"/>
    <property type="match status" value="1"/>
</dbReference>
<evidence type="ECO:0000256" key="2">
    <source>
        <dbReference type="ARBA" id="ARBA00008857"/>
    </source>
</evidence>
<dbReference type="Gene3D" id="1.10.443.10">
    <property type="entry name" value="Intergrase catalytic core"/>
    <property type="match status" value="1"/>
</dbReference>
<dbReference type="Pfam" id="PF00589">
    <property type="entry name" value="Phage_integrase"/>
    <property type="match status" value="1"/>
</dbReference>
<evidence type="ECO:0000259" key="7">
    <source>
        <dbReference type="PROSITE" id="PS51898"/>
    </source>
</evidence>
<protein>
    <submittedName>
        <fullName evidence="10">Site-specific recombinase XerD</fullName>
    </submittedName>
    <submittedName>
        <fullName evidence="9">Tyrosine recombinase XerC</fullName>
    </submittedName>
</protein>
<reference evidence="11" key="2">
    <citation type="submission" date="2016-01" db="EMBL/GenBank/DDBJ databases">
        <authorList>
            <person name="Poehlein A."/>
            <person name="Schlien K."/>
            <person name="Gottschalk G."/>
            <person name="Buckel W."/>
            <person name="Daniel R."/>
        </authorList>
    </citation>
    <scope>NUCLEOTIDE SEQUENCE [LARGE SCALE GENOMIC DNA]</scope>
    <source>
        <strain evidence="11">X2</strain>
    </source>
</reference>
<dbReference type="AlphaFoldDB" id="A0A0X1U9E1"/>
<dbReference type="Pfam" id="PF02899">
    <property type="entry name" value="Phage_int_SAM_1"/>
    <property type="match status" value="1"/>
</dbReference>
<evidence type="ECO:0000256" key="6">
    <source>
        <dbReference type="PROSITE-ProRule" id="PRU01248"/>
    </source>
</evidence>
<accession>A0A0X1U9E1</accession>
<comment type="similarity">
    <text evidence="2">Belongs to the 'phage' integrase family.</text>
</comment>
<gene>
    <name evidence="9" type="primary">xerC_3</name>
    <name evidence="9" type="ORF">CPRO_19720</name>
    <name evidence="10" type="ORF">SAMN02745151_01574</name>
</gene>
<reference evidence="12" key="4">
    <citation type="submission" date="2016-11" db="EMBL/GenBank/DDBJ databases">
        <authorList>
            <person name="Jaros S."/>
            <person name="Januszkiewicz K."/>
            <person name="Wedrychowicz H."/>
        </authorList>
    </citation>
    <scope>NUCLEOTIDE SEQUENCE [LARGE SCALE GENOMIC DNA]</scope>
    <source>
        <strain evidence="12">DSM 1682</strain>
    </source>
</reference>
<dbReference type="PROSITE" id="PS51900">
    <property type="entry name" value="CB"/>
    <property type="match status" value="1"/>
</dbReference>
<dbReference type="GO" id="GO:0003677">
    <property type="term" value="F:DNA binding"/>
    <property type="evidence" value="ECO:0007669"/>
    <property type="project" value="UniProtKB-UniRule"/>
</dbReference>
<dbReference type="SUPFAM" id="SSF56349">
    <property type="entry name" value="DNA breaking-rejoining enzymes"/>
    <property type="match status" value="1"/>
</dbReference>
<feature type="domain" description="Core-binding (CB)" evidence="8">
    <location>
        <begin position="6"/>
        <end position="99"/>
    </location>
</feature>
<dbReference type="Proteomes" id="UP000184204">
    <property type="component" value="Unassembled WGS sequence"/>
</dbReference>
<dbReference type="EMBL" id="CP014223">
    <property type="protein sequence ID" value="AMJ41554.1"/>
    <property type="molecule type" value="Genomic_DNA"/>
</dbReference>
<evidence type="ECO:0000313" key="11">
    <source>
        <dbReference type="Proteomes" id="UP000068026"/>
    </source>
</evidence>
<evidence type="ECO:0000256" key="5">
    <source>
        <dbReference type="ARBA" id="ARBA00023172"/>
    </source>
</evidence>
<keyword evidence="3" id="KW-0229">DNA integration</keyword>
<dbReference type="InterPro" id="IPR011010">
    <property type="entry name" value="DNA_brk_join_enz"/>
</dbReference>
<feature type="domain" description="Tyr recombinase" evidence="7">
    <location>
        <begin position="123"/>
        <end position="311"/>
    </location>
</feature>
<dbReference type="OrthoDB" id="9801717at2"/>
<dbReference type="InterPro" id="IPR004107">
    <property type="entry name" value="Integrase_SAM-like_N"/>
</dbReference>
<dbReference type="PANTHER" id="PTHR30349:SF81">
    <property type="entry name" value="TYROSINE RECOMBINASE XERC"/>
    <property type="match status" value="1"/>
</dbReference>
<dbReference type="KEGG" id="cpro:CPRO_19720"/>
<dbReference type="InterPro" id="IPR002104">
    <property type="entry name" value="Integrase_catalytic"/>
</dbReference>
<keyword evidence="11" id="KW-1185">Reference proteome</keyword>
<evidence type="ECO:0000256" key="1">
    <source>
        <dbReference type="ARBA" id="ARBA00003283"/>
    </source>
</evidence>
<comment type="function">
    <text evidence="1">Site-specific tyrosine recombinase, which acts by catalyzing the cutting and rejoining of the recombining DNA molecules.</text>
</comment>
<dbReference type="GO" id="GO:0006310">
    <property type="term" value="P:DNA recombination"/>
    <property type="evidence" value="ECO:0007669"/>
    <property type="project" value="UniProtKB-KW"/>
</dbReference>
<dbReference type="InterPro" id="IPR044068">
    <property type="entry name" value="CB"/>
</dbReference>
<reference evidence="10" key="3">
    <citation type="submission" date="2016-11" db="EMBL/GenBank/DDBJ databases">
        <authorList>
            <person name="Varghese N."/>
            <person name="Submissions S."/>
        </authorList>
    </citation>
    <scope>NUCLEOTIDE SEQUENCE</scope>
    <source>
        <strain evidence="10">DSM 1682</strain>
    </source>
</reference>
<keyword evidence="4 6" id="KW-0238">DNA-binding</keyword>
<evidence type="ECO:0000313" key="12">
    <source>
        <dbReference type="Proteomes" id="UP000184204"/>
    </source>
</evidence>
<dbReference type="InterPro" id="IPR050090">
    <property type="entry name" value="Tyrosine_recombinase_XerCD"/>
</dbReference>
<dbReference type="Proteomes" id="UP000068026">
    <property type="component" value="Chromosome"/>
</dbReference>
<evidence type="ECO:0000259" key="8">
    <source>
        <dbReference type="PROSITE" id="PS51900"/>
    </source>
</evidence>
<evidence type="ECO:0000256" key="4">
    <source>
        <dbReference type="ARBA" id="ARBA00023125"/>
    </source>
</evidence>
<dbReference type="Gene3D" id="1.10.150.130">
    <property type="match status" value="1"/>
</dbReference>
<evidence type="ECO:0000313" key="10">
    <source>
        <dbReference type="EMBL" id="SHE71295.1"/>
    </source>
</evidence>
<evidence type="ECO:0000313" key="9">
    <source>
        <dbReference type="EMBL" id="AMJ41554.1"/>
    </source>
</evidence>
<sequence length="343" mass="39287">MRKTENLFPKLLADFLSIYLPSQRNYSKNTISSYCDSFKLLLKYLKDEQNLNSDQITFKVINADCILDFLSWLETSRNCSRSTVNQRLAAIHSFFKYVQTSRPELISQSHSILEIPLRKTPSPMIAYLTQEDLQLILSQPNATKKSERRDLVLLCLLYDTGCRVQELVDLTVSSIRLEPPAQIKLHGKGDKTRIVPLMSNTTKLLRNYMTEHKLGEPHTLQYPLFCNQRKEPLTRAGVTYILKKYADMARTKSSSIPPNVTPHVMRHSKAMHMLEAGINIVYIRDILGHVNISTTEVYAKANLEMKRKALEKVSLIPEHDVSPSWTGDSNLLTWLEDFGKSLS</sequence>
<organism evidence="10 12">
    <name type="scientific">Anaerotignum propionicum DSM 1682</name>
    <dbReference type="NCBI Taxonomy" id="991789"/>
    <lineage>
        <taxon>Bacteria</taxon>
        <taxon>Bacillati</taxon>
        <taxon>Bacillota</taxon>
        <taxon>Clostridia</taxon>
        <taxon>Lachnospirales</taxon>
        <taxon>Anaerotignaceae</taxon>
        <taxon>Anaerotignum</taxon>
    </lineage>
</organism>
<reference evidence="9 11" key="1">
    <citation type="journal article" date="2016" name="Genome Announc.">
        <title>Complete Genome Sequence of the Amino Acid-Fermenting Clostridium propionicum X2 (DSM 1682).</title>
        <authorList>
            <person name="Poehlein A."/>
            <person name="Schlien K."/>
            <person name="Chowdhury N.P."/>
            <person name="Gottschalk G."/>
            <person name="Buckel W."/>
            <person name="Daniel R."/>
        </authorList>
    </citation>
    <scope>NUCLEOTIDE SEQUENCE [LARGE SCALE GENOMIC DNA]</scope>
    <source>
        <strain evidence="9 11">X2</strain>
    </source>
</reference>
<keyword evidence="5" id="KW-0233">DNA recombination</keyword>
<dbReference type="InterPro" id="IPR010998">
    <property type="entry name" value="Integrase_recombinase_N"/>
</dbReference>
<dbReference type="GO" id="GO:0015074">
    <property type="term" value="P:DNA integration"/>
    <property type="evidence" value="ECO:0007669"/>
    <property type="project" value="UniProtKB-KW"/>
</dbReference>
<dbReference type="EMBL" id="FQUA01000005">
    <property type="protein sequence ID" value="SHE71295.1"/>
    <property type="molecule type" value="Genomic_DNA"/>
</dbReference>
<evidence type="ECO:0000256" key="3">
    <source>
        <dbReference type="ARBA" id="ARBA00022908"/>
    </source>
</evidence>
<dbReference type="PANTHER" id="PTHR30349">
    <property type="entry name" value="PHAGE INTEGRASE-RELATED"/>
    <property type="match status" value="1"/>
</dbReference>
<name>A0A0X1U9E1_ANAPI</name>